<dbReference type="Proteomes" id="UP000520767">
    <property type="component" value="Unassembled WGS sequence"/>
</dbReference>
<organism evidence="8 9">
    <name type="scientific">Actinophytocola algeriensis</name>
    <dbReference type="NCBI Taxonomy" id="1768010"/>
    <lineage>
        <taxon>Bacteria</taxon>
        <taxon>Bacillati</taxon>
        <taxon>Actinomycetota</taxon>
        <taxon>Actinomycetes</taxon>
        <taxon>Pseudonocardiales</taxon>
        <taxon>Pseudonocardiaceae</taxon>
    </lineage>
</organism>
<name>A0A7W7Q118_9PSEU</name>
<comment type="caution">
    <text evidence="8">The sequence shown here is derived from an EMBL/GenBank/DDBJ whole genome shotgun (WGS) entry which is preliminary data.</text>
</comment>
<evidence type="ECO:0000313" key="8">
    <source>
        <dbReference type="EMBL" id="MBB4904990.1"/>
    </source>
</evidence>
<dbReference type="EMBL" id="JACHJQ010000001">
    <property type="protein sequence ID" value="MBB4904990.1"/>
    <property type="molecule type" value="Genomic_DNA"/>
</dbReference>
<dbReference type="Pfam" id="PF13515">
    <property type="entry name" value="FUSC_2"/>
    <property type="match status" value="1"/>
</dbReference>
<evidence type="ECO:0000256" key="5">
    <source>
        <dbReference type="SAM" id="MobiDB-lite"/>
    </source>
</evidence>
<keyword evidence="2 6" id="KW-0812">Transmembrane</keyword>
<gene>
    <name evidence="8" type="ORF">FHR82_001200</name>
</gene>
<feature type="transmembrane region" description="Helical" evidence="6">
    <location>
        <begin position="105"/>
        <end position="122"/>
    </location>
</feature>
<evidence type="ECO:0000259" key="7">
    <source>
        <dbReference type="Pfam" id="PF13515"/>
    </source>
</evidence>
<keyword evidence="3 6" id="KW-1133">Transmembrane helix</keyword>
<protein>
    <recommendedName>
        <fullName evidence="7">Integral membrane bound transporter domain-containing protein</fullName>
    </recommendedName>
</protein>
<evidence type="ECO:0000256" key="4">
    <source>
        <dbReference type="ARBA" id="ARBA00023136"/>
    </source>
</evidence>
<feature type="domain" description="Integral membrane bound transporter" evidence="7">
    <location>
        <begin position="23"/>
        <end position="145"/>
    </location>
</feature>
<keyword evidence="4 6" id="KW-0472">Membrane</keyword>
<dbReference type="InterPro" id="IPR049453">
    <property type="entry name" value="Memb_transporter_dom"/>
</dbReference>
<comment type="subcellular location">
    <subcellularLocation>
        <location evidence="1">Membrane</location>
        <topology evidence="1">Multi-pass membrane protein</topology>
    </subcellularLocation>
</comment>
<feature type="transmembrane region" description="Helical" evidence="6">
    <location>
        <begin position="62"/>
        <end position="93"/>
    </location>
</feature>
<feature type="region of interest" description="Disordered" evidence="5">
    <location>
        <begin position="289"/>
        <end position="313"/>
    </location>
</feature>
<evidence type="ECO:0000256" key="1">
    <source>
        <dbReference type="ARBA" id="ARBA00004141"/>
    </source>
</evidence>
<dbReference type="GO" id="GO:0016020">
    <property type="term" value="C:membrane"/>
    <property type="evidence" value="ECO:0007669"/>
    <property type="project" value="UniProtKB-SubCell"/>
</dbReference>
<evidence type="ECO:0000256" key="2">
    <source>
        <dbReference type="ARBA" id="ARBA00022692"/>
    </source>
</evidence>
<evidence type="ECO:0000256" key="6">
    <source>
        <dbReference type="SAM" id="Phobius"/>
    </source>
</evidence>
<feature type="compositionally biased region" description="Basic and acidic residues" evidence="5">
    <location>
        <begin position="303"/>
        <end position="313"/>
    </location>
</feature>
<reference evidence="8 9" key="1">
    <citation type="submission" date="2020-08" db="EMBL/GenBank/DDBJ databases">
        <title>Genomic Encyclopedia of Type Strains, Phase III (KMG-III): the genomes of soil and plant-associated and newly described type strains.</title>
        <authorList>
            <person name="Whitman W."/>
        </authorList>
    </citation>
    <scope>NUCLEOTIDE SEQUENCE [LARGE SCALE GENOMIC DNA]</scope>
    <source>
        <strain evidence="8 9">CECT 8960</strain>
    </source>
</reference>
<evidence type="ECO:0000256" key="3">
    <source>
        <dbReference type="ARBA" id="ARBA00022989"/>
    </source>
</evidence>
<feature type="transmembrane region" description="Helical" evidence="6">
    <location>
        <begin position="128"/>
        <end position="150"/>
    </location>
</feature>
<proteinExistence type="predicted"/>
<keyword evidence="9" id="KW-1185">Reference proteome</keyword>
<evidence type="ECO:0000313" key="9">
    <source>
        <dbReference type="Proteomes" id="UP000520767"/>
    </source>
</evidence>
<dbReference type="RefSeq" id="WP_184809156.1">
    <property type="nucleotide sequence ID" value="NZ_JACHJQ010000001.1"/>
</dbReference>
<sequence>MRLTARQREGFLQAGKAAVAAAIAYLVARQVHAPQSFMAPYAAVFMMSETVYRSFAEAVRTVATLVLGVLLAFVTITVIPNVAIALPVAVFVGAAMGQWHRLGDSGIWIGVTALLMLAYGTAGNADYLQYRVIEGVLGAVIGLAVNMFVLPPLHLRAGRQAVEDVAAELEDLLHAVADGLRRDWDDGHARLWQRRARQLEDVVRGAEHARGRGRESTRYNPRWLLRRGRETDDGTQSLGSLYEVARQVQHITEALHAAAAGNAPVAGEWFTGSYAELLDALAAAVSTHHDAETTRASPCSVAEARDRSRSRRRELVERGELAKDGVRLDWSTQATLLLAVERACDAVLDGHS</sequence>
<dbReference type="AlphaFoldDB" id="A0A7W7Q118"/>
<accession>A0A7W7Q118</accession>